<dbReference type="PaxDb" id="2903-EOD22852"/>
<dbReference type="KEGG" id="ehx:EMIHUDRAFT_461162"/>
<sequence>MNIPTPCVCILFLSPVASLVASPTPTSPRRVAVVGAGIGGLALARALQTLDTGVEEVAVFDRRSELKPGVGGGIQINGGAAVLARLGLGEQMKASALPVRRILSRKSGGFELLDIDVESLVSAEPALVAPDGTPQAFSIMRDALQRILADSLPVGTVRLGQRLESLREDDAGVELLFEGGAAERFDLVVGADGLSSRVREHVAASHAAEGGGGATPPEYSGIRVQFGVVPAGGARPAGSEGEFHQWFGEGVYALTGSYGTGAADGATSDMVAVVFADRAAGSAAPPENSNWEASDVREDCVGRLRRAGIPAEVVSVAEQCERCFELGVYEHDATAPWVSRGGRAVLLGDAAHAMAPFLGQGANQAIQDGYCLADRLAAARAGGLAARVMGPLQSYALLRRAPVTALQLESRLLGAMETAGGGAGTLPQFVRDAFFLANGKLGVAAQVFVKGARPWV</sequence>
<dbReference type="PANTHER" id="PTHR13789:SF318">
    <property type="entry name" value="GERANYLGERANYL DIPHOSPHATE REDUCTASE"/>
    <property type="match status" value="1"/>
</dbReference>
<dbReference type="GO" id="GO:0071949">
    <property type="term" value="F:FAD binding"/>
    <property type="evidence" value="ECO:0007669"/>
    <property type="project" value="InterPro"/>
</dbReference>
<keyword evidence="2" id="KW-0285">Flavoprotein</keyword>
<name>A0A0D3JH67_EMIH1</name>
<keyword evidence="9" id="KW-1185">Reference proteome</keyword>
<dbReference type="PANTHER" id="PTHR13789">
    <property type="entry name" value="MONOOXYGENASE"/>
    <property type="match status" value="1"/>
</dbReference>
<dbReference type="HOGENOM" id="CLU_009665_19_5_1"/>
<feature type="domain" description="FAD-binding" evidence="7">
    <location>
        <begin position="340"/>
        <end position="382"/>
    </location>
</feature>
<feature type="domain" description="FAD-binding" evidence="7">
    <location>
        <begin position="31"/>
        <end position="206"/>
    </location>
</feature>
<protein>
    <recommendedName>
        <fullName evidence="7">FAD-binding domain-containing protein</fullName>
    </recommendedName>
</protein>
<comment type="cofactor">
    <cofactor evidence="1">
        <name>FAD</name>
        <dbReference type="ChEBI" id="CHEBI:57692"/>
    </cofactor>
</comment>
<proteinExistence type="predicted"/>
<organism evidence="8 9">
    <name type="scientific">Emiliania huxleyi (strain CCMP1516)</name>
    <dbReference type="NCBI Taxonomy" id="280463"/>
    <lineage>
        <taxon>Eukaryota</taxon>
        <taxon>Haptista</taxon>
        <taxon>Haptophyta</taxon>
        <taxon>Prymnesiophyceae</taxon>
        <taxon>Isochrysidales</taxon>
        <taxon>Noelaerhabdaceae</taxon>
        <taxon>Emiliania</taxon>
    </lineage>
</organism>
<evidence type="ECO:0000256" key="6">
    <source>
        <dbReference type="SAM" id="SignalP"/>
    </source>
</evidence>
<dbReference type="Pfam" id="PF01494">
    <property type="entry name" value="FAD_binding_3"/>
    <property type="match status" value="2"/>
</dbReference>
<feature type="signal peptide" evidence="6">
    <location>
        <begin position="1"/>
        <end position="21"/>
    </location>
</feature>
<keyword evidence="4" id="KW-0560">Oxidoreductase</keyword>
<accession>A0A0D3JH67</accession>
<dbReference type="EnsemblProtists" id="EOD22852">
    <property type="protein sequence ID" value="EOD22852"/>
    <property type="gene ID" value="EMIHUDRAFT_461162"/>
</dbReference>
<dbReference type="GeneID" id="17268399"/>
<dbReference type="SUPFAM" id="SSF51905">
    <property type="entry name" value="FAD/NAD(P)-binding domain"/>
    <property type="match status" value="1"/>
</dbReference>
<dbReference type="AlphaFoldDB" id="A0A0D3JH67"/>
<evidence type="ECO:0000256" key="4">
    <source>
        <dbReference type="ARBA" id="ARBA00023002"/>
    </source>
</evidence>
<dbReference type="InterPro" id="IPR050493">
    <property type="entry name" value="FAD-dep_Monooxygenase_BioMet"/>
</dbReference>
<dbReference type="RefSeq" id="XP_005775281.1">
    <property type="nucleotide sequence ID" value="XM_005775224.1"/>
</dbReference>
<dbReference type="OMA" id="AIQDAYC"/>
<dbReference type="STRING" id="2903.R1CJR6"/>
<dbReference type="InterPro" id="IPR002938">
    <property type="entry name" value="FAD-bd"/>
</dbReference>
<keyword evidence="5" id="KW-0503">Monooxygenase</keyword>
<reference evidence="9" key="1">
    <citation type="journal article" date="2013" name="Nature">
        <title>Pan genome of the phytoplankton Emiliania underpins its global distribution.</title>
        <authorList>
            <person name="Read B.A."/>
            <person name="Kegel J."/>
            <person name="Klute M.J."/>
            <person name="Kuo A."/>
            <person name="Lefebvre S.C."/>
            <person name="Maumus F."/>
            <person name="Mayer C."/>
            <person name="Miller J."/>
            <person name="Monier A."/>
            <person name="Salamov A."/>
            <person name="Young J."/>
            <person name="Aguilar M."/>
            <person name="Claverie J.M."/>
            <person name="Frickenhaus S."/>
            <person name="Gonzalez K."/>
            <person name="Herman E.K."/>
            <person name="Lin Y.C."/>
            <person name="Napier J."/>
            <person name="Ogata H."/>
            <person name="Sarno A.F."/>
            <person name="Shmutz J."/>
            <person name="Schroeder D."/>
            <person name="de Vargas C."/>
            <person name="Verret F."/>
            <person name="von Dassow P."/>
            <person name="Valentin K."/>
            <person name="Van de Peer Y."/>
            <person name="Wheeler G."/>
            <person name="Dacks J.B."/>
            <person name="Delwiche C.F."/>
            <person name="Dyhrman S.T."/>
            <person name="Glockner G."/>
            <person name="John U."/>
            <person name="Richards T."/>
            <person name="Worden A.Z."/>
            <person name="Zhang X."/>
            <person name="Grigoriev I.V."/>
            <person name="Allen A.E."/>
            <person name="Bidle K."/>
            <person name="Borodovsky M."/>
            <person name="Bowler C."/>
            <person name="Brownlee C."/>
            <person name="Cock J.M."/>
            <person name="Elias M."/>
            <person name="Gladyshev V.N."/>
            <person name="Groth M."/>
            <person name="Guda C."/>
            <person name="Hadaegh A."/>
            <person name="Iglesias-Rodriguez M.D."/>
            <person name="Jenkins J."/>
            <person name="Jones B.M."/>
            <person name="Lawson T."/>
            <person name="Leese F."/>
            <person name="Lindquist E."/>
            <person name="Lobanov A."/>
            <person name="Lomsadze A."/>
            <person name="Malik S.B."/>
            <person name="Marsh M.E."/>
            <person name="Mackinder L."/>
            <person name="Mock T."/>
            <person name="Mueller-Roeber B."/>
            <person name="Pagarete A."/>
            <person name="Parker M."/>
            <person name="Probert I."/>
            <person name="Quesneville H."/>
            <person name="Raines C."/>
            <person name="Rensing S.A."/>
            <person name="Riano-Pachon D.M."/>
            <person name="Richier S."/>
            <person name="Rokitta S."/>
            <person name="Shiraiwa Y."/>
            <person name="Soanes D.M."/>
            <person name="van der Giezen M."/>
            <person name="Wahlund T.M."/>
            <person name="Williams B."/>
            <person name="Wilson W."/>
            <person name="Wolfe G."/>
            <person name="Wurch L.L."/>
        </authorList>
    </citation>
    <scope>NUCLEOTIDE SEQUENCE</scope>
</reference>
<keyword evidence="6" id="KW-0732">Signal</keyword>
<dbReference type="eggNOG" id="KOG2614">
    <property type="taxonomic scope" value="Eukaryota"/>
</dbReference>
<evidence type="ECO:0000256" key="5">
    <source>
        <dbReference type="ARBA" id="ARBA00023033"/>
    </source>
</evidence>
<evidence type="ECO:0000256" key="1">
    <source>
        <dbReference type="ARBA" id="ARBA00001974"/>
    </source>
</evidence>
<evidence type="ECO:0000256" key="3">
    <source>
        <dbReference type="ARBA" id="ARBA00022827"/>
    </source>
</evidence>
<dbReference type="PRINTS" id="PR00420">
    <property type="entry name" value="RNGMNOXGNASE"/>
</dbReference>
<evidence type="ECO:0000313" key="8">
    <source>
        <dbReference type="EnsemblProtists" id="EOD22852"/>
    </source>
</evidence>
<dbReference type="Proteomes" id="UP000013827">
    <property type="component" value="Unassembled WGS sequence"/>
</dbReference>
<keyword evidence="3" id="KW-0274">FAD</keyword>
<dbReference type="Gene3D" id="3.50.50.60">
    <property type="entry name" value="FAD/NAD(P)-binding domain"/>
    <property type="match status" value="1"/>
</dbReference>
<evidence type="ECO:0000313" key="9">
    <source>
        <dbReference type="Proteomes" id="UP000013827"/>
    </source>
</evidence>
<evidence type="ECO:0000259" key="7">
    <source>
        <dbReference type="Pfam" id="PF01494"/>
    </source>
</evidence>
<dbReference type="InterPro" id="IPR036188">
    <property type="entry name" value="FAD/NAD-bd_sf"/>
</dbReference>
<dbReference type="GO" id="GO:0004497">
    <property type="term" value="F:monooxygenase activity"/>
    <property type="evidence" value="ECO:0007669"/>
    <property type="project" value="UniProtKB-KW"/>
</dbReference>
<reference evidence="8" key="2">
    <citation type="submission" date="2024-10" db="UniProtKB">
        <authorList>
            <consortium name="EnsemblProtists"/>
        </authorList>
    </citation>
    <scope>IDENTIFICATION</scope>
</reference>
<feature type="chain" id="PRO_5044291431" description="FAD-binding domain-containing protein" evidence="6">
    <location>
        <begin position="22"/>
        <end position="456"/>
    </location>
</feature>
<evidence type="ECO:0000256" key="2">
    <source>
        <dbReference type="ARBA" id="ARBA00022630"/>
    </source>
</evidence>